<evidence type="ECO:0000313" key="2">
    <source>
        <dbReference type="Proteomes" id="UP001174932"/>
    </source>
</evidence>
<dbReference type="SUPFAM" id="SSF48452">
    <property type="entry name" value="TPR-like"/>
    <property type="match status" value="1"/>
</dbReference>
<organism evidence="1 2">
    <name type="scientific">Rhizobium alvei</name>
    <dbReference type="NCBI Taxonomy" id="1132659"/>
    <lineage>
        <taxon>Bacteria</taxon>
        <taxon>Pseudomonadati</taxon>
        <taxon>Pseudomonadota</taxon>
        <taxon>Alphaproteobacteria</taxon>
        <taxon>Hyphomicrobiales</taxon>
        <taxon>Rhizobiaceae</taxon>
        <taxon>Rhizobium/Agrobacterium group</taxon>
        <taxon>Rhizobium</taxon>
    </lineage>
</organism>
<evidence type="ECO:0008006" key="3">
    <source>
        <dbReference type="Google" id="ProtNLM"/>
    </source>
</evidence>
<evidence type="ECO:0000313" key="1">
    <source>
        <dbReference type="EMBL" id="MDO6967048.1"/>
    </source>
</evidence>
<gene>
    <name evidence="1" type="ORF">Q4481_24090</name>
</gene>
<reference evidence="1" key="1">
    <citation type="journal article" date="2015" name="Int. J. Syst. Evol. Microbiol.">
        <title>Rhizobium alvei sp. nov., isolated from a freshwater river.</title>
        <authorList>
            <person name="Sheu S.Y."/>
            <person name="Huang H.W."/>
            <person name="Young C.C."/>
            <person name="Chen W.M."/>
        </authorList>
    </citation>
    <scope>NUCLEOTIDE SEQUENCE</scope>
    <source>
        <strain evidence="1">TNR-22</strain>
    </source>
</reference>
<protein>
    <recommendedName>
        <fullName evidence="3">Tetratricopeptide repeat protein</fullName>
    </recommendedName>
</protein>
<keyword evidence="2" id="KW-1185">Reference proteome</keyword>
<dbReference type="Proteomes" id="UP001174932">
    <property type="component" value="Unassembled WGS sequence"/>
</dbReference>
<reference evidence="1" key="2">
    <citation type="submission" date="2023-07" db="EMBL/GenBank/DDBJ databases">
        <authorList>
            <person name="Shen H."/>
        </authorList>
    </citation>
    <scope>NUCLEOTIDE SEQUENCE</scope>
    <source>
        <strain evidence="1">TNR-22</strain>
    </source>
</reference>
<dbReference type="Gene3D" id="1.25.40.10">
    <property type="entry name" value="Tetratricopeptide repeat domain"/>
    <property type="match status" value="1"/>
</dbReference>
<dbReference type="InterPro" id="IPR011990">
    <property type="entry name" value="TPR-like_helical_dom_sf"/>
</dbReference>
<comment type="caution">
    <text evidence="1">The sequence shown here is derived from an EMBL/GenBank/DDBJ whole genome shotgun (WGS) entry which is preliminary data.</text>
</comment>
<proteinExistence type="predicted"/>
<dbReference type="RefSeq" id="WP_304378976.1">
    <property type="nucleotide sequence ID" value="NZ_JAUOZU010000025.1"/>
</dbReference>
<accession>A0ABT8YTF4</accession>
<name>A0ABT8YTF4_9HYPH</name>
<sequence length="212" mass="23796">MTVAVQSLQNRQEFKLDPDQELQRGLQARRSGDRALAKDIFAGVVAQFPGHTWARYELVQELRFEGSVGEATTVAEDALKYPGVSPQLLGTLADLLGEACEFEKQRLFLEMAAEKFATRAYPWIHMSKSLAARDEMEGAFDALHRGFTSCIDREQKDLVAEQHGRLASTVHMHCLKFDAWPPKAGAEIKNACVVQLIKDEEDILGDQLEYPF</sequence>
<dbReference type="EMBL" id="JAUOZU010000025">
    <property type="protein sequence ID" value="MDO6967048.1"/>
    <property type="molecule type" value="Genomic_DNA"/>
</dbReference>